<dbReference type="InterPro" id="IPR001867">
    <property type="entry name" value="OmpR/PhoB-type_DNA-bd"/>
</dbReference>
<dbReference type="PRINTS" id="PR00364">
    <property type="entry name" value="DISEASERSIST"/>
</dbReference>
<dbReference type="Pfam" id="PF13401">
    <property type="entry name" value="AAA_22"/>
    <property type="match status" value="1"/>
</dbReference>
<evidence type="ECO:0000256" key="4">
    <source>
        <dbReference type="PROSITE-ProRule" id="PRU01091"/>
    </source>
</evidence>
<dbReference type="PANTHER" id="PTHR47691:SF3">
    <property type="entry name" value="HTH-TYPE TRANSCRIPTIONAL REGULATOR RV0890C-RELATED"/>
    <property type="match status" value="1"/>
</dbReference>
<evidence type="ECO:0000259" key="5">
    <source>
        <dbReference type="PROSITE" id="PS51755"/>
    </source>
</evidence>
<dbReference type="SUPFAM" id="SSF48452">
    <property type="entry name" value="TPR-like"/>
    <property type="match status" value="3"/>
</dbReference>
<evidence type="ECO:0000313" key="6">
    <source>
        <dbReference type="EMBL" id="MFC1431172.1"/>
    </source>
</evidence>
<organism evidence="6 7">
    <name type="scientific">Streptacidiphilus alkalitolerans</name>
    <dbReference type="NCBI Taxonomy" id="3342712"/>
    <lineage>
        <taxon>Bacteria</taxon>
        <taxon>Bacillati</taxon>
        <taxon>Actinomycetota</taxon>
        <taxon>Actinomycetes</taxon>
        <taxon>Kitasatosporales</taxon>
        <taxon>Streptomycetaceae</taxon>
        <taxon>Streptacidiphilus</taxon>
    </lineage>
</organism>
<dbReference type="EMBL" id="JBHEZY010000003">
    <property type="protein sequence ID" value="MFC1431172.1"/>
    <property type="molecule type" value="Genomic_DNA"/>
</dbReference>
<dbReference type="InterPro" id="IPR027417">
    <property type="entry name" value="P-loop_NTPase"/>
</dbReference>
<comment type="caution">
    <text evidence="6">The sequence shown here is derived from an EMBL/GenBank/DDBJ whole genome shotgun (WGS) entry which is preliminary data.</text>
</comment>
<dbReference type="PANTHER" id="PTHR47691">
    <property type="entry name" value="REGULATOR-RELATED"/>
    <property type="match status" value="1"/>
</dbReference>
<comment type="similarity">
    <text evidence="1">Belongs to the AfsR/DnrI/RedD regulatory family.</text>
</comment>
<dbReference type="Gene3D" id="1.10.10.10">
    <property type="entry name" value="Winged helix-like DNA-binding domain superfamily/Winged helix DNA-binding domain"/>
    <property type="match status" value="1"/>
</dbReference>
<sequence length="1011" mass="108545">MRFGILGATQAWDAAGRPVALGGPGRRAALALLALDAGRIVTVQRLIDGLYGEEPPAGVGNALQSQLSRLRGVLRGAAEDGGELIENHPSGYRLAVDPEQVDVHRFARLAGQGRTALTSGDAAKAAELLQDALALWQGPALADVGDAPFAGPQKARLEEQRLAATEDRIEAELRLGEHRAVIAELRTLVAADPLRERPSALLVRALHGSGQQAEALEAYTRSRTALADALGADPGPELAAAHLAVLRGEQVPRETPPPAPNTRMALPAQLNGLIGRDHELARIEDLLRRGRLVTVTGPGGTGKTRISIETAARHSGDSCFTDLSGLTEGSDLAQAVLSALGLRGAGLRGSPEGPGTLRRLTSALADRSLLLVLDNCEHLVADAARLAADLLSACPDLRILATSREALGITGEQLLPLPALPEDAAVQLFTERANAVRPGFDPRQDPEAVAEICRRLDGLPLAVELAAARLRMLSPRQIADRLDDRFRLLTGGSRTARPRQQTLRAVVDWSWDLLPEAERGVLSRASVFVGGWTLEAAEAVCAGPDTLELIGALVDKSLVIAQEGPEVRYRLLQTVRAYAAERLAESGAEADARQAHLDHFLGLAAAASPHLRGAEQVHWLGRLSADHDNLNAALRRADTRTALRMIGELAGYWLLRGLRFEGGPYARRVLDATGPHPLPGLEEEYAVCVILAVQLPGGRQELAEHLAVAEELMRELRRTPRRIPALFLLWAPFTGVPQDLDDLPPDEGALWLADPWYRGLMHIGEGFRNLYVGADPDGAVREFGTAVELFRGIGDRWGLIMGLGELANLSYWRGDTELSERQSAESLRLAAEIGASEDLADLLCNRAERRIRSGHLDAAEADCHQADLLYRHVGAVDNLVRARLCQAAIARLRGDLGTARDLCAPLLVAQPPGWFGGDWLRVSVLLELTRIAAAEGDTAAAREFVRQALPRGTDGRNLPVLADAADVLAELAGLERPEHENWLREVARGLRLGGVALAEAVASLTEEAQRR</sequence>
<dbReference type="Pfam" id="PF25872">
    <property type="entry name" value="HTH_77"/>
    <property type="match status" value="1"/>
</dbReference>
<accession>A0ABV6WYQ5</accession>
<evidence type="ECO:0000256" key="3">
    <source>
        <dbReference type="ARBA" id="ARBA00023125"/>
    </source>
</evidence>
<protein>
    <submittedName>
        <fullName evidence="6">BTAD domain-containing putative transcriptional regulator</fullName>
    </submittedName>
</protein>
<dbReference type="SUPFAM" id="SSF46894">
    <property type="entry name" value="C-terminal effector domain of the bipartite response regulators"/>
    <property type="match status" value="1"/>
</dbReference>
<proteinExistence type="inferred from homology"/>
<dbReference type="Proteomes" id="UP001592530">
    <property type="component" value="Unassembled WGS sequence"/>
</dbReference>
<dbReference type="PROSITE" id="PS51755">
    <property type="entry name" value="OMPR_PHOB"/>
    <property type="match status" value="1"/>
</dbReference>
<feature type="DNA-binding region" description="OmpR/PhoB-type" evidence="4">
    <location>
        <begin position="1"/>
        <end position="96"/>
    </location>
</feature>
<dbReference type="InterPro" id="IPR016032">
    <property type="entry name" value="Sig_transdc_resp-reg_C-effctor"/>
</dbReference>
<dbReference type="InterPro" id="IPR058852">
    <property type="entry name" value="HTH_77"/>
</dbReference>
<dbReference type="Gene3D" id="3.40.50.300">
    <property type="entry name" value="P-loop containing nucleotide triphosphate hydrolases"/>
    <property type="match status" value="1"/>
</dbReference>
<dbReference type="SUPFAM" id="SSF52540">
    <property type="entry name" value="P-loop containing nucleoside triphosphate hydrolases"/>
    <property type="match status" value="1"/>
</dbReference>
<dbReference type="InterPro" id="IPR011990">
    <property type="entry name" value="TPR-like_helical_dom_sf"/>
</dbReference>
<gene>
    <name evidence="6" type="ORF">ACEZDB_10985</name>
</gene>
<dbReference type="SMART" id="SM00862">
    <property type="entry name" value="Trans_reg_C"/>
    <property type="match status" value="1"/>
</dbReference>
<feature type="domain" description="OmpR/PhoB-type" evidence="5">
    <location>
        <begin position="1"/>
        <end position="96"/>
    </location>
</feature>
<dbReference type="Gene3D" id="1.25.40.10">
    <property type="entry name" value="Tetratricopeptide repeat domain"/>
    <property type="match status" value="2"/>
</dbReference>
<dbReference type="SMART" id="SM01043">
    <property type="entry name" value="BTAD"/>
    <property type="match status" value="1"/>
</dbReference>
<dbReference type="InterPro" id="IPR049945">
    <property type="entry name" value="AAA_22"/>
</dbReference>
<keyword evidence="2" id="KW-0902">Two-component regulatory system</keyword>
<evidence type="ECO:0000313" key="7">
    <source>
        <dbReference type="Proteomes" id="UP001592530"/>
    </source>
</evidence>
<dbReference type="RefSeq" id="WP_380551465.1">
    <property type="nucleotide sequence ID" value="NZ_JBHEZY010000003.1"/>
</dbReference>
<keyword evidence="3 4" id="KW-0238">DNA-binding</keyword>
<name>A0ABV6WYQ5_9ACTN</name>
<dbReference type="InterPro" id="IPR036388">
    <property type="entry name" value="WH-like_DNA-bd_sf"/>
</dbReference>
<dbReference type="InterPro" id="IPR005158">
    <property type="entry name" value="BTAD"/>
</dbReference>
<dbReference type="CDD" id="cd15831">
    <property type="entry name" value="BTAD"/>
    <property type="match status" value="1"/>
</dbReference>
<evidence type="ECO:0000256" key="2">
    <source>
        <dbReference type="ARBA" id="ARBA00023012"/>
    </source>
</evidence>
<evidence type="ECO:0000256" key="1">
    <source>
        <dbReference type="ARBA" id="ARBA00005820"/>
    </source>
</evidence>
<dbReference type="Pfam" id="PF03704">
    <property type="entry name" value="BTAD"/>
    <property type="match status" value="1"/>
</dbReference>
<reference evidence="6 7" key="1">
    <citation type="submission" date="2024-09" db="EMBL/GenBank/DDBJ databases">
        <authorList>
            <person name="Lee S.D."/>
        </authorList>
    </citation>
    <scope>NUCLEOTIDE SEQUENCE [LARGE SCALE GENOMIC DNA]</scope>
    <source>
        <strain evidence="6 7">N1-3</strain>
    </source>
</reference>